<dbReference type="Proteomes" id="UP000095094">
    <property type="component" value="Unassembled WGS sequence"/>
</dbReference>
<dbReference type="RefSeq" id="WP_069662694.1">
    <property type="nucleotide sequence ID" value="NZ_JBHUJJ010000001.1"/>
</dbReference>
<protein>
    <submittedName>
        <fullName evidence="1">Uncharacterized protein</fullName>
    </submittedName>
</protein>
<reference evidence="2" key="1">
    <citation type="submission" date="2016-09" db="EMBL/GenBank/DDBJ databases">
        <authorList>
            <person name="Gulvik C.A."/>
        </authorList>
    </citation>
    <scope>NUCLEOTIDE SEQUENCE [LARGE SCALE GENOMIC DNA]</scope>
    <source>
        <strain evidence="2">LMG 8895</strain>
    </source>
</reference>
<evidence type="ECO:0000313" key="2">
    <source>
        <dbReference type="Proteomes" id="UP000095094"/>
    </source>
</evidence>
<dbReference type="EMBL" id="MIJY01000007">
    <property type="protein sequence ID" value="OEG18141.1"/>
    <property type="molecule type" value="Genomic_DNA"/>
</dbReference>
<organism evidence="1 2">
    <name type="scientific">Enterococcus termitis</name>
    <dbReference type="NCBI Taxonomy" id="332950"/>
    <lineage>
        <taxon>Bacteria</taxon>
        <taxon>Bacillati</taxon>
        <taxon>Bacillota</taxon>
        <taxon>Bacilli</taxon>
        <taxon>Lactobacillales</taxon>
        <taxon>Enterococcaceae</taxon>
        <taxon>Enterococcus</taxon>
    </lineage>
</organism>
<sequence length="741" mass="84168">MFGYHNPTQVEPKIDHRFKSMYTGLSFIENDMIFLKQGAEVAPEKLDISGLGTGITTNKWLASKGNYADFESFEHSFNRWINNLGTGWFAHNSTENFSINDDFRRVLTFAGVDEKLSRHNEISETGGAYSSLARDGDSSREITYSYKLDTHVLVEYMNHDYHNPEHIPENIIEDVEYIDDSINMLNVTKFIRWQLNRYFEVMKQDVWNKYAGSRIDFISTEFNDVMQTNRNYGIMFFFEHGKNEKYIIDNFPPTTYQEKYNDSSTSTYSKSDDSSLDVQKAGVYDVFEWDSEAVFDRIRGAQSNPPDVFDDTNSIDPLGAENTSLWYAPFDIAEISFTNYGGDEFVDITVKIPEGIAYNNEAKIINIATKGATDTLGGLRYNFNETTIDFKTHQIDGLYHLGVPKDHIANLYIRPGGKFEETPDGKTLTIIGSDTWFDKNKFINGQKQDTSSLGKNDVPFLIGTDLMYQYKAICNLDNTREYITPSLFHKKIRSAGIGSLNRIKYRGTGIGFTLRKDTTTLGTTVDRIIQPPPINLPLKWFEIHGGYDNTGPYSNVILGGAPGGTGYGGINLTTAHNSGVGYGCGFQVDNNKLTIRLNLLGWAVNDQGQYVPNLPYVHYSGTYRYKVKLEWHRTNGSYTTWFDQNLFNHDTSHDWDLAYKGTWLRTALNSQMLLSNITVPDDADKIRVTIYGEDATQVSSAEYDVTGYRPPTVITEKVPLSIDMTEYDINVGIVLREVRHL</sequence>
<dbReference type="AlphaFoldDB" id="A0A1E5GZI9"/>
<gene>
    <name evidence="1" type="ORF">BCR25_16745</name>
</gene>
<proteinExistence type="predicted"/>
<evidence type="ECO:0000313" key="1">
    <source>
        <dbReference type="EMBL" id="OEG18141.1"/>
    </source>
</evidence>
<keyword evidence="2" id="KW-1185">Reference proteome</keyword>
<dbReference type="OrthoDB" id="9834363at2"/>
<accession>A0A1E5GZI9</accession>
<name>A0A1E5GZI9_9ENTE</name>
<comment type="caution">
    <text evidence="1">The sequence shown here is derived from an EMBL/GenBank/DDBJ whole genome shotgun (WGS) entry which is preliminary data.</text>
</comment>